<comment type="caution">
    <text evidence="6">The sequence shown here is derived from an EMBL/GenBank/DDBJ whole genome shotgun (WGS) entry which is preliminary data.</text>
</comment>
<dbReference type="SUPFAM" id="SSF46785">
    <property type="entry name" value="Winged helix' DNA-binding domain"/>
    <property type="match status" value="1"/>
</dbReference>
<reference evidence="6 7" key="1">
    <citation type="submission" date="2023-03" db="EMBL/GenBank/DDBJ databases">
        <title>Draft genome sequence of Thalassotalea insulae KCTC 62186T.</title>
        <authorList>
            <person name="Sawabe T."/>
        </authorList>
    </citation>
    <scope>NUCLEOTIDE SEQUENCE [LARGE SCALE GENOMIC DNA]</scope>
    <source>
        <strain evidence="6 7">KCTC 62186</strain>
    </source>
</reference>
<dbReference type="Proteomes" id="UP001157186">
    <property type="component" value="Unassembled WGS sequence"/>
</dbReference>
<dbReference type="InterPro" id="IPR036388">
    <property type="entry name" value="WH-like_DNA-bd_sf"/>
</dbReference>
<name>A0ABQ6GSW3_9GAMM</name>
<dbReference type="PRINTS" id="PR00039">
    <property type="entry name" value="HTHLYSR"/>
</dbReference>
<keyword evidence="4" id="KW-0804">Transcription</keyword>
<sequence length="295" mass="33849">MPRLPWDLIQIFYTLAKFGSLSKAARELGTSQPTLSRQLARLEQQMTVTLFDRSTQGLKITEAGQRLLESSQLMNQASEQFNRIASGDSLSLTGSIRITANEVLGLYYLPSIIAQFNRLYPEIQVEINISNQATSLHKRDADIALRMFRPSQPDLIARRLKDIQLNAVASSEYFKKFPVPKTLKSLEQHKLIGFDRDIVFVNALKALQWPLADKNFIFKTDFLPLQIELARQGAGITITHSYLLQRWPELQIILPDLKIPSLEFWLVCHADVQHNRKIRLMMDFLAQQLNDMLEL</sequence>
<dbReference type="Gene3D" id="3.40.190.290">
    <property type="match status" value="1"/>
</dbReference>
<dbReference type="Pfam" id="PF03466">
    <property type="entry name" value="LysR_substrate"/>
    <property type="match status" value="1"/>
</dbReference>
<evidence type="ECO:0000313" key="7">
    <source>
        <dbReference type="Proteomes" id="UP001157186"/>
    </source>
</evidence>
<dbReference type="Gene3D" id="1.10.10.10">
    <property type="entry name" value="Winged helix-like DNA-binding domain superfamily/Winged helix DNA-binding domain"/>
    <property type="match status" value="1"/>
</dbReference>
<evidence type="ECO:0000256" key="4">
    <source>
        <dbReference type="ARBA" id="ARBA00023163"/>
    </source>
</evidence>
<evidence type="ECO:0000256" key="2">
    <source>
        <dbReference type="ARBA" id="ARBA00023015"/>
    </source>
</evidence>
<protein>
    <submittedName>
        <fullName evidence="6">LysR family transcriptional regulator</fullName>
    </submittedName>
</protein>
<dbReference type="PANTHER" id="PTHR30537:SF3">
    <property type="entry name" value="TRANSCRIPTIONAL REGULATORY PROTEIN"/>
    <property type="match status" value="1"/>
</dbReference>
<comment type="similarity">
    <text evidence="1">Belongs to the LysR transcriptional regulatory family.</text>
</comment>
<organism evidence="6 7">
    <name type="scientific">Thalassotalea insulae</name>
    <dbReference type="NCBI Taxonomy" id="2056778"/>
    <lineage>
        <taxon>Bacteria</taxon>
        <taxon>Pseudomonadati</taxon>
        <taxon>Pseudomonadota</taxon>
        <taxon>Gammaproteobacteria</taxon>
        <taxon>Alteromonadales</taxon>
        <taxon>Colwelliaceae</taxon>
        <taxon>Thalassotalea</taxon>
    </lineage>
</organism>
<evidence type="ECO:0000313" key="6">
    <source>
        <dbReference type="EMBL" id="GLX78249.1"/>
    </source>
</evidence>
<dbReference type="PROSITE" id="PS50931">
    <property type="entry name" value="HTH_LYSR"/>
    <property type="match status" value="1"/>
</dbReference>
<keyword evidence="3" id="KW-0238">DNA-binding</keyword>
<evidence type="ECO:0000256" key="3">
    <source>
        <dbReference type="ARBA" id="ARBA00023125"/>
    </source>
</evidence>
<dbReference type="InterPro" id="IPR058163">
    <property type="entry name" value="LysR-type_TF_proteobact-type"/>
</dbReference>
<dbReference type="InterPro" id="IPR000847">
    <property type="entry name" value="LysR_HTH_N"/>
</dbReference>
<dbReference type="InterPro" id="IPR036390">
    <property type="entry name" value="WH_DNA-bd_sf"/>
</dbReference>
<gene>
    <name evidence="6" type="ORF">tinsulaeT_15890</name>
</gene>
<feature type="domain" description="HTH lysR-type" evidence="5">
    <location>
        <begin position="4"/>
        <end position="61"/>
    </location>
</feature>
<dbReference type="RefSeq" id="WP_284244136.1">
    <property type="nucleotide sequence ID" value="NZ_BSST01000001.1"/>
</dbReference>
<keyword evidence="2" id="KW-0805">Transcription regulation</keyword>
<dbReference type="EMBL" id="BSST01000001">
    <property type="protein sequence ID" value="GLX78249.1"/>
    <property type="molecule type" value="Genomic_DNA"/>
</dbReference>
<accession>A0ABQ6GSW3</accession>
<dbReference type="PANTHER" id="PTHR30537">
    <property type="entry name" value="HTH-TYPE TRANSCRIPTIONAL REGULATOR"/>
    <property type="match status" value="1"/>
</dbReference>
<proteinExistence type="inferred from homology"/>
<dbReference type="SUPFAM" id="SSF53850">
    <property type="entry name" value="Periplasmic binding protein-like II"/>
    <property type="match status" value="1"/>
</dbReference>
<evidence type="ECO:0000259" key="5">
    <source>
        <dbReference type="PROSITE" id="PS50931"/>
    </source>
</evidence>
<dbReference type="Pfam" id="PF00126">
    <property type="entry name" value="HTH_1"/>
    <property type="match status" value="1"/>
</dbReference>
<dbReference type="InterPro" id="IPR005119">
    <property type="entry name" value="LysR_subst-bd"/>
</dbReference>
<evidence type="ECO:0000256" key="1">
    <source>
        <dbReference type="ARBA" id="ARBA00009437"/>
    </source>
</evidence>
<keyword evidence="7" id="KW-1185">Reference proteome</keyword>